<proteinExistence type="predicted"/>
<protein>
    <submittedName>
        <fullName evidence="1">Uncharacterized protein</fullName>
    </submittedName>
</protein>
<dbReference type="PATRIC" id="fig|1365251.3.peg.5028"/>
<evidence type="ECO:0000313" key="1">
    <source>
        <dbReference type="EMBL" id="KZN45434.1"/>
    </source>
</evidence>
<gene>
    <name evidence="1" type="ORF">N476_05290</name>
</gene>
<dbReference type="Proteomes" id="UP000076503">
    <property type="component" value="Unassembled WGS sequence"/>
</dbReference>
<evidence type="ECO:0000313" key="2">
    <source>
        <dbReference type="Proteomes" id="UP000076503"/>
    </source>
</evidence>
<dbReference type="EMBL" id="AUXZ01000130">
    <property type="protein sequence ID" value="KZN45434.1"/>
    <property type="molecule type" value="Genomic_DNA"/>
</dbReference>
<comment type="caution">
    <text evidence="1">The sequence shown here is derived from an EMBL/GenBank/DDBJ whole genome shotgun (WGS) entry which is preliminary data.</text>
</comment>
<organism evidence="1 2">
    <name type="scientific">Pseudoalteromonas luteoviolacea H33</name>
    <dbReference type="NCBI Taxonomy" id="1365251"/>
    <lineage>
        <taxon>Bacteria</taxon>
        <taxon>Pseudomonadati</taxon>
        <taxon>Pseudomonadota</taxon>
        <taxon>Gammaproteobacteria</taxon>
        <taxon>Alteromonadales</taxon>
        <taxon>Pseudoalteromonadaceae</taxon>
        <taxon>Pseudoalteromonas</taxon>
    </lineage>
</organism>
<accession>A0A167AIN6</accession>
<dbReference type="AlphaFoldDB" id="A0A167AIN6"/>
<reference evidence="1 2" key="1">
    <citation type="submission" date="2013-07" db="EMBL/GenBank/DDBJ databases">
        <title>Comparative Genomic and Metabolomic Analysis of Twelve Strains of Pseudoalteromonas luteoviolacea.</title>
        <authorList>
            <person name="Vynne N.G."/>
            <person name="Mansson M."/>
            <person name="Gram L."/>
        </authorList>
    </citation>
    <scope>NUCLEOTIDE SEQUENCE [LARGE SCALE GENOMIC DNA]</scope>
    <source>
        <strain evidence="1 2">H33</strain>
    </source>
</reference>
<sequence>MEANGRRQMGQARFVHNAVQSPSTKILMRYFLSEEENGYRFLNYLKP</sequence>
<name>A0A167AIN6_9GAMM</name>